<keyword evidence="11" id="KW-1185">Reference proteome</keyword>
<evidence type="ECO:0000256" key="5">
    <source>
        <dbReference type="ARBA" id="ARBA00023136"/>
    </source>
</evidence>
<evidence type="ECO:0000256" key="6">
    <source>
        <dbReference type="SAM" id="Phobius"/>
    </source>
</evidence>
<keyword evidence="5 6" id="KW-0472">Membrane</keyword>
<evidence type="ECO:0000256" key="4">
    <source>
        <dbReference type="ARBA" id="ARBA00022989"/>
    </source>
</evidence>
<feature type="transmembrane region" description="Helical" evidence="6">
    <location>
        <begin position="218"/>
        <end position="239"/>
    </location>
</feature>
<keyword evidence="3 6" id="KW-0812">Transmembrane</keyword>
<reference evidence="10" key="2">
    <citation type="submission" date="2021-11" db="EMBL/GenBank/DDBJ databases">
        <authorList>
            <consortium name="Genoscope - CEA"/>
            <person name="William W."/>
        </authorList>
    </citation>
    <scope>NUCLEOTIDE SEQUENCE</scope>
</reference>
<accession>A0A7S3ZT64</accession>
<evidence type="ECO:0000256" key="7">
    <source>
        <dbReference type="SAM" id="SignalP"/>
    </source>
</evidence>
<dbReference type="EMBL" id="CAKKNE010000003">
    <property type="protein sequence ID" value="CAH0372292.1"/>
    <property type="molecule type" value="Genomic_DNA"/>
</dbReference>
<comment type="subcellular location">
    <subcellularLocation>
        <location evidence="1">Membrane</location>
        <topology evidence="1">Multi-pass membrane protein</topology>
    </subcellularLocation>
</comment>
<keyword evidence="7" id="KW-0732">Signal</keyword>
<organism evidence="9">
    <name type="scientific">Pelagomonas calceolata</name>
    <dbReference type="NCBI Taxonomy" id="35677"/>
    <lineage>
        <taxon>Eukaryota</taxon>
        <taxon>Sar</taxon>
        <taxon>Stramenopiles</taxon>
        <taxon>Ochrophyta</taxon>
        <taxon>Pelagophyceae</taxon>
        <taxon>Pelagomonadales</taxon>
        <taxon>Pelagomonadaceae</taxon>
        <taxon>Pelagomonas</taxon>
    </lineage>
</organism>
<dbReference type="Pfam" id="PF10520">
    <property type="entry name" value="Lipid_desat"/>
    <property type="match status" value="1"/>
</dbReference>
<dbReference type="EMBL" id="HBIW01010168">
    <property type="protein sequence ID" value="CAE0693229.1"/>
    <property type="molecule type" value="Transcribed_RNA"/>
</dbReference>
<comment type="similarity">
    <text evidence="2">Belongs to the fatty acid desaturase CarF family.</text>
</comment>
<dbReference type="PANTHER" id="PTHR48140">
    <property type="entry name" value="FATTY ACID DESATURASE 4, CHLOROPLASTIC-RELATED"/>
    <property type="match status" value="1"/>
</dbReference>
<gene>
    <name evidence="9" type="ORF">PCAL00307_LOCUS8665</name>
    <name evidence="10" type="ORF">PECAL_3P22760</name>
</gene>
<feature type="domain" description="Lipid desaturase" evidence="8">
    <location>
        <begin position="159"/>
        <end position="324"/>
    </location>
</feature>
<keyword evidence="4 6" id="KW-1133">Transmembrane helix</keyword>
<dbReference type="InterPro" id="IPR052864">
    <property type="entry name" value="Chloroplast_FAD_CarF"/>
</dbReference>
<dbReference type="Proteomes" id="UP000789595">
    <property type="component" value="Unassembled WGS sequence"/>
</dbReference>
<feature type="chain" id="PRO_5035594049" description="Lipid desaturase domain-containing protein" evidence="7">
    <location>
        <begin position="29"/>
        <end position="340"/>
    </location>
</feature>
<reference evidence="9" key="1">
    <citation type="submission" date="2021-01" db="EMBL/GenBank/DDBJ databases">
        <authorList>
            <person name="Corre E."/>
            <person name="Pelletier E."/>
            <person name="Niang G."/>
            <person name="Scheremetjew M."/>
            <person name="Finn R."/>
            <person name="Kale V."/>
            <person name="Holt S."/>
            <person name="Cochrane G."/>
            <person name="Meng A."/>
            <person name="Brown T."/>
            <person name="Cohen L."/>
        </authorList>
    </citation>
    <scope>NUCLEOTIDE SEQUENCE</scope>
    <source>
        <strain evidence="9">CCMP1756</strain>
    </source>
</reference>
<dbReference type="UniPathway" id="UPA00199"/>
<sequence>MSRRPMRRRPRVAAASLLLTCCTPPCVALHLPTRRGVAATRRPARTSARAAAAAVLDEKLPVAVGAEPPVVVDAVDALDIVIVDDTKPQLDAVAKRRRRPEAQGPVPTLVLPGDTLDDRPHMALAVAASFLASLWGVVHNAQYVTKMTSIIAVAAGFVGAELFSGVFHWATDNYGSLETPVFGPACAAFQGHHGAPWTITHRSTFNNVHKIARMAGPLALVAGALMKPFAAIATSVLLWGQVCAQEAHRWSHVPPSSQPSFIRRLQACGLLLSSEEHGRHHRSPYAEHYCILFGGLNPLLDRSGIFRWMEKLVYRWNGVEPNSWKDPIGGPAVKARALGL</sequence>
<evidence type="ECO:0000256" key="2">
    <source>
        <dbReference type="ARBA" id="ARBA00007620"/>
    </source>
</evidence>
<evidence type="ECO:0000256" key="3">
    <source>
        <dbReference type="ARBA" id="ARBA00022692"/>
    </source>
</evidence>
<dbReference type="InterPro" id="IPR019547">
    <property type="entry name" value="Lipid_desat"/>
</dbReference>
<evidence type="ECO:0000256" key="1">
    <source>
        <dbReference type="ARBA" id="ARBA00004141"/>
    </source>
</evidence>
<protein>
    <recommendedName>
        <fullName evidence="8">Lipid desaturase domain-containing protein</fullName>
    </recommendedName>
</protein>
<feature type="transmembrane region" description="Helical" evidence="6">
    <location>
        <begin position="150"/>
        <end position="170"/>
    </location>
</feature>
<dbReference type="OrthoDB" id="5103at2759"/>
<evidence type="ECO:0000259" key="8">
    <source>
        <dbReference type="Pfam" id="PF10520"/>
    </source>
</evidence>
<evidence type="ECO:0000313" key="9">
    <source>
        <dbReference type="EMBL" id="CAE0693229.1"/>
    </source>
</evidence>
<feature type="signal peptide" evidence="7">
    <location>
        <begin position="1"/>
        <end position="28"/>
    </location>
</feature>
<dbReference type="GO" id="GO:0016020">
    <property type="term" value="C:membrane"/>
    <property type="evidence" value="ECO:0007669"/>
    <property type="project" value="UniProtKB-SubCell"/>
</dbReference>
<proteinExistence type="inferred from homology"/>
<dbReference type="GO" id="GO:0006631">
    <property type="term" value="P:fatty acid metabolic process"/>
    <property type="evidence" value="ECO:0007669"/>
    <property type="project" value="UniProtKB-UniPathway"/>
</dbReference>
<evidence type="ECO:0000313" key="11">
    <source>
        <dbReference type="Proteomes" id="UP000789595"/>
    </source>
</evidence>
<dbReference type="AlphaFoldDB" id="A0A7S3ZT64"/>
<name>A0A7S3ZT64_9STRA</name>
<dbReference type="PANTHER" id="PTHR48140:SF1">
    <property type="entry name" value="FATTY ACID DESATURASE 4, CHLOROPLASTIC-RELATED"/>
    <property type="match status" value="1"/>
</dbReference>
<evidence type="ECO:0000313" key="10">
    <source>
        <dbReference type="EMBL" id="CAH0372292.1"/>
    </source>
</evidence>